<dbReference type="InterPro" id="IPR011013">
    <property type="entry name" value="Gal_mutarotase_sf_dom"/>
</dbReference>
<dbReference type="EMBL" id="NKUJ01000158">
    <property type="protein sequence ID" value="RMJ11743.1"/>
    <property type="molecule type" value="Genomic_DNA"/>
</dbReference>
<dbReference type="PANTHER" id="PTHR10091">
    <property type="entry name" value="ALDOSE-1-EPIMERASE"/>
    <property type="match status" value="1"/>
</dbReference>
<keyword evidence="2" id="KW-0413">Isomerase</keyword>
<dbReference type="Proteomes" id="UP000277212">
    <property type="component" value="Unassembled WGS sequence"/>
</dbReference>
<dbReference type="GO" id="GO:0033499">
    <property type="term" value="P:galactose catabolic process via UDP-galactose, Leloir pathway"/>
    <property type="evidence" value="ECO:0007669"/>
    <property type="project" value="TreeGrafter"/>
</dbReference>
<evidence type="ECO:0000313" key="5">
    <source>
        <dbReference type="Proteomes" id="UP000277212"/>
    </source>
</evidence>
<comment type="caution">
    <text evidence="4">The sequence shown here is derived from an EMBL/GenBank/DDBJ whole genome shotgun (WGS) entry which is preliminary data.</text>
</comment>
<dbReference type="PANTHER" id="PTHR10091:SF0">
    <property type="entry name" value="GALACTOSE MUTAROTASE"/>
    <property type="match status" value="1"/>
</dbReference>
<dbReference type="AlphaFoldDB" id="A0A3M2S2I6"/>
<gene>
    <name evidence="4" type="ORF">CDV36_008637</name>
</gene>
<name>A0A3M2S2I6_9HYPO</name>
<dbReference type="STRING" id="2010991.A0A3M2S2I6"/>
<evidence type="ECO:0000256" key="1">
    <source>
        <dbReference type="ARBA" id="ARBA00006206"/>
    </source>
</evidence>
<keyword evidence="3" id="KW-0119">Carbohydrate metabolism</keyword>
<keyword evidence="5" id="KW-1185">Reference proteome</keyword>
<evidence type="ECO:0000256" key="3">
    <source>
        <dbReference type="ARBA" id="ARBA00023277"/>
    </source>
</evidence>
<dbReference type="InterPro" id="IPR047215">
    <property type="entry name" value="Galactose_mutarotase-like"/>
</dbReference>
<protein>
    <recommendedName>
        <fullName evidence="6">Aldose 1-epimerase</fullName>
    </recommendedName>
</protein>
<sequence length="340" mass="36556">MADAPISFIPLGAIVQSLVVKGINIVQGFANQEEYEKYNSPYFGVTVGRVANRIKGARLDNINGKEYTLAANNGPNHLHGGEVGWSKRVWDGPKPVGIREVPGIENLEGGESVAFTLTSEDGDEGYPGTVEVTVVYTTGIQKVEGKEVTILAMDYEAKLIDGADETVINMTNHSYFNLSGQETIDGTNITLPTNQYLAVDDGLIPTGKVEPFPGVEANEAVLMGAKEPNIDHCFVLNTDPSSVPLDTRSSPLNLNLKAHHAGAGVNLEVLSTEPTFQVYTGSGIDVPEVNGKAARVSRSGFCCEPARYVNAANVPEWKNMVLLKKGDTYGARIVYKAWAD</sequence>
<organism evidence="4 5">
    <name type="scientific">Fusarium kuroshium</name>
    <dbReference type="NCBI Taxonomy" id="2010991"/>
    <lineage>
        <taxon>Eukaryota</taxon>
        <taxon>Fungi</taxon>
        <taxon>Dikarya</taxon>
        <taxon>Ascomycota</taxon>
        <taxon>Pezizomycotina</taxon>
        <taxon>Sordariomycetes</taxon>
        <taxon>Hypocreomycetidae</taxon>
        <taxon>Hypocreales</taxon>
        <taxon>Nectriaceae</taxon>
        <taxon>Fusarium</taxon>
        <taxon>Fusarium solani species complex</taxon>
    </lineage>
</organism>
<dbReference type="Gene3D" id="2.70.98.10">
    <property type="match status" value="1"/>
</dbReference>
<evidence type="ECO:0000313" key="4">
    <source>
        <dbReference type="EMBL" id="RMJ11743.1"/>
    </source>
</evidence>
<dbReference type="GO" id="GO:0030246">
    <property type="term" value="F:carbohydrate binding"/>
    <property type="evidence" value="ECO:0007669"/>
    <property type="project" value="InterPro"/>
</dbReference>
<dbReference type="InterPro" id="IPR014718">
    <property type="entry name" value="GH-type_carb-bd"/>
</dbReference>
<dbReference type="GO" id="GO:0004034">
    <property type="term" value="F:aldose 1-epimerase activity"/>
    <property type="evidence" value="ECO:0007669"/>
    <property type="project" value="TreeGrafter"/>
</dbReference>
<evidence type="ECO:0008006" key="6">
    <source>
        <dbReference type="Google" id="ProtNLM"/>
    </source>
</evidence>
<accession>A0A3M2S2I6</accession>
<dbReference type="OrthoDB" id="274691at2759"/>
<dbReference type="SUPFAM" id="SSF74650">
    <property type="entry name" value="Galactose mutarotase-like"/>
    <property type="match status" value="1"/>
</dbReference>
<comment type="similarity">
    <text evidence="1">Belongs to the aldose epimerase family.</text>
</comment>
<dbReference type="CDD" id="cd09019">
    <property type="entry name" value="galactose_mutarotase_like"/>
    <property type="match status" value="1"/>
</dbReference>
<dbReference type="Pfam" id="PF01263">
    <property type="entry name" value="Aldose_epim"/>
    <property type="match status" value="1"/>
</dbReference>
<reference evidence="4 5" key="1">
    <citation type="submission" date="2017-06" db="EMBL/GenBank/DDBJ databases">
        <title>Comparative genomic analysis of Ambrosia Fusariam Clade fungi.</title>
        <authorList>
            <person name="Stajich J.E."/>
            <person name="Carrillo J."/>
            <person name="Kijimoto T."/>
            <person name="Eskalen A."/>
            <person name="O'Donnell K."/>
            <person name="Kasson M."/>
        </authorList>
    </citation>
    <scope>NUCLEOTIDE SEQUENCE [LARGE SCALE GENOMIC DNA]</scope>
    <source>
        <strain evidence="4">UCR3666</strain>
    </source>
</reference>
<dbReference type="InterPro" id="IPR018052">
    <property type="entry name" value="Ald1_epimerase_CS"/>
</dbReference>
<dbReference type="PROSITE" id="PS00545">
    <property type="entry name" value="ALDOSE_1_EPIMERASE"/>
    <property type="match status" value="1"/>
</dbReference>
<dbReference type="GO" id="GO:0006006">
    <property type="term" value="P:glucose metabolic process"/>
    <property type="evidence" value="ECO:0007669"/>
    <property type="project" value="TreeGrafter"/>
</dbReference>
<evidence type="ECO:0000256" key="2">
    <source>
        <dbReference type="ARBA" id="ARBA00023235"/>
    </source>
</evidence>
<proteinExistence type="inferred from homology"/>
<dbReference type="InterPro" id="IPR008183">
    <property type="entry name" value="Aldose_1/G6P_1-epimerase"/>
</dbReference>